<evidence type="ECO:0000256" key="4">
    <source>
        <dbReference type="ARBA" id="ARBA00022692"/>
    </source>
</evidence>
<comment type="catalytic activity">
    <reaction evidence="12">
        <text>Hydrolyzes the peptide bond -P2-(S-farnesyl or geranylgeranyl)C-P1'-P2'-P3'-COOH where P1' and P2' are amino acids with aliphatic side chains and P3' is any C-terminal residue.</text>
        <dbReference type="EC" id="3.4.24.84"/>
    </reaction>
</comment>
<evidence type="ECO:0000256" key="7">
    <source>
        <dbReference type="ARBA" id="ARBA00022824"/>
    </source>
</evidence>
<feature type="binding site" evidence="16">
    <location>
        <position position="486"/>
    </location>
    <ligand>
        <name>Zn(2+)</name>
        <dbReference type="ChEBI" id="CHEBI:29105"/>
        <note>catalytic</note>
    </ligand>
</feature>
<feature type="binding site" evidence="16">
    <location>
        <position position="412"/>
    </location>
    <ligand>
        <name>Zn(2+)</name>
        <dbReference type="ChEBI" id="CHEBI:29105"/>
        <note>catalytic</note>
    </ligand>
</feature>
<keyword evidence="5 16" id="KW-0479">Metal-binding</keyword>
<dbReference type="InterPro" id="IPR027057">
    <property type="entry name" value="CAXX_Prtase_1"/>
</dbReference>
<evidence type="ECO:0000256" key="5">
    <source>
        <dbReference type="ARBA" id="ARBA00022723"/>
    </source>
</evidence>
<evidence type="ECO:0000256" key="12">
    <source>
        <dbReference type="ARBA" id="ARBA00044456"/>
    </source>
</evidence>
<dbReference type="InterPro" id="IPR032456">
    <property type="entry name" value="Peptidase_M48_N"/>
</dbReference>
<dbReference type="STRING" id="133381.A0A2T9YHU7"/>
<feature type="domain" description="Peptidase M48" evidence="18">
    <location>
        <begin position="338"/>
        <end position="542"/>
    </location>
</feature>
<comment type="cofactor">
    <cofactor evidence="16">
        <name>Zn(2+)</name>
        <dbReference type="ChEBI" id="CHEBI:29105"/>
    </cofactor>
    <text evidence="16">Binds 1 zinc ion per subunit.</text>
</comment>
<evidence type="ECO:0000256" key="10">
    <source>
        <dbReference type="ARBA" id="ARBA00023049"/>
    </source>
</evidence>
<keyword evidence="4 17" id="KW-0812">Transmembrane</keyword>
<dbReference type="AlphaFoldDB" id="A0A2T9YHU7"/>
<keyword evidence="11 17" id="KW-0472">Membrane</keyword>
<keyword evidence="10" id="KW-0482">Metalloprotease</keyword>
<evidence type="ECO:0000256" key="15">
    <source>
        <dbReference type="PIRSR" id="PIRSR627057-1"/>
    </source>
</evidence>
<dbReference type="OrthoDB" id="360839at2759"/>
<feature type="transmembrane region" description="Helical" evidence="17">
    <location>
        <begin position="456"/>
        <end position="478"/>
    </location>
</feature>
<protein>
    <recommendedName>
        <fullName evidence="2">Ste24 endopeptidase</fullName>
        <ecNumber evidence="2">3.4.24.84</ecNumber>
    </recommendedName>
    <alternativeName>
        <fullName evidence="14">Prenyl protein-specific endoprotease 1</fullName>
    </alternativeName>
</protein>
<dbReference type="EC" id="3.4.24.84" evidence="2"/>
<evidence type="ECO:0000256" key="9">
    <source>
        <dbReference type="ARBA" id="ARBA00022989"/>
    </source>
</evidence>
<accession>A0A2T9YHU7</accession>
<keyword evidence="3" id="KW-0645">Protease</keyword>
<feature type="binding site" evidence="16">
    <location>
        <position position="408"/>
    </location>
    <ligand>
        <name>Zn(2+)</name>
        <dbReference type="ChEBI" id="CHEBI:29105"/>
        <note>catalytic</note>
    </ligand>
</feature>
<evidence type="ECO:0000256" key="1">
    <source>
        <dbReference type="ARBA" id="ARBA00004477"/>
    </source>
</evidence>
<evidence type="ECO:0000256" key="16">
    <source>
        <dbReference type="PIRSR" id="PIRSR627057-2"/>
    </source>
</evidence>
<dbReference type="GO" id="GO:0005789">
    <property type="term" value="C:endoplasmic reticulum membrane"/>
    <property type="evidence" value="ECO:0007669"/>
    <property type="project" value="UniProtKB-SubCell"/>
</dbReference>
<evidence type="ECO:0000256" key="17">
    <source>
        <dbReference type="SAM" id="Phobius"/>
    </source>
</evidence>
<evidence type="ECO:0000256" key="8">
    <source>
        <dbReference type="ARBA" id="ARBA00022833"/>
    </source>
</evidence>
<dbReference type="CDD" id="cd07343">
    <property type="entry name" value="M48A_Zmpste24p_like"/>
    <property type="match status" value="1"/>
</dbReference>
<dbReference type="Pfam" id="PF16491">
    <property type="entry name" value="Peptidase_M48_N"/>
    <property type="match status" value="1"/>
</dbReference>
<evidence type="ECO:0000256" key="14">
    <source>
        <dbReference type="ARBA" id="ARBA00083451"/>
    </source>
</evidence>
<feature type="transmembrane region" description="Helical" evidence="17">
    <location>
        <begin position="280"/>
        <end position="300"/>
    </location>
</feature>
<evidence type="ECO:0000256" key="6">
    <source>
        <dbReference type="ARBA" id="ARBA00022801"/>
    </source>
</evidence>
<keyword evidence="21" id="KW-1185">Reference proteome</keyword>
<dbReference type="EMBL" id="MBFS01002835">
    <property type="protein sequence ID" value="PVU91879.1"/>
    <property type="molecule type" value="Genomic_DNA"/>
</dbReference>
<organism evidence="20 21">
    <name type="scientific">Smittium megazygosporum</name>
    <dbReference type="NCBI Taxonomy" id="133381"/>
    <lineage>
        <taxon>Eukaryota</taxon>
        <taxon>Fungi</taxon>
        <taxon>Fungi incertae sedis</taxon>
        <taxon>Zoopagomycota</taxon>
        <taxon>Kickxellomycotina</taxon>
        <taxon>Harpellomycetes</taxon>
        <taxon>Harpellales</taxon>
        <taxon>Legeriomycetaceae</taxon>
        <taxon>Smittium</taxon>
    </lineage>
</organism>
<comment type="caution">
    <text evidence="20">The sequence shown here is derived from an EMBL/GenBank/DDBJ whole genome shotgun (WGS) entry which is preliminary data.</text>
</comment>
<evidence type="ECO:0000259" key="18">
    <source>
        <dbReference type="Pfam" id="PF01435"/>
    </source>
</evidence>
<dbReference type="Proteomes" id="UP000245609">
    <property type="component" value="Unassembled WGS sequence"/>
</dbReference>
<dbReference type="GO" id="GO:0046872">
    <property type="term" value="F:metal ion binding"/>
    <property type="evidence" value="ECO:0007669"/>
    <property type="project" value="UniProtKB-KW"/>
</dbReference>
<dbReference type="PANTHER" id="PTHR10120">
    <property type="entry name" value="CAAX PRENYL PROTEASE 1"/>
    <property type="match status" value="1"/>
</dbReference>
<reference evidence="20 21" key="1">
    <citation type="journal article" date="2018" name="MBio">
        <title>Comparative Genomics Reveals the Core Gene Toolbox for the Fungus-Insect Symbiosis.</title>
        <authorList>
            <person name="Wang Y."/>
            <person name="Stata M."/>
            <person name="Wang W."/>
            <person name="Stajich J.E."/>
            <person name="White M.M."/>
            <person name="Moncalvo J.M."/>
        </authorList>
    </citation>
    <scope>NUCLEOTIDE SEQUENCE [LARGE SCALE GENOMIC DNA]</scope>
    <source>
        <strain evidence="20 21">SC-DP-2</strain>
    </source>
</reference>
<feature type="transmembrane region" description="Helical" evidence="17">
    <location>
        <begin position="418"/>
        <end position="436"/>
    </location>
</feature>
<feature type="active site" evidence="15">
    <location>
        <position position="409"/>
    </location>
</feature>
<dbReference type="GO" id="GO:0071586">
    <property type="term" value="P:CAAX-box protein processing"/>
    <property type="evidence" value="ECO:0007669"/>
    <property type="project" value="InterPro"/>
</dbReference>
<evidence type="ECO:0000256" key="11">
    <source>
        <dbReference type="ARBA" id="ARBA00023136"/>
    </source>
</evidence>
<dbReference type="FunFam" id="3.30.2010.10:FF:000002">
    <property type="entry name" value="CAAX prenyl protease"/>
    <property type="match status" value="1"/>
</dbReference>
<feature type="active site" description="Proton donor" evidence="15">
    <location>
        <position position="490"/>
    </location>
</feature>
<feature type="transmembrane region" description="Helical" evidence="17">
    <location>
        <begin position="234"/>
        <end position="259"/>
    </location>
</feature>
<name>A0A2T9YHU7_9FUNG</name>
<evidence type="ECO:0000256" key="13">
    <source>
        <dbReference type="ARBA" id="ARBA00060927"/>
    </source>
</evidence>
<comment type="subcellular location">
    <subcellularLocation>
        <location evidence="1">Endoplasmic reticulum membrane</location>
        <topology evidence="1">Multi-pass membrane protein</topology>
    </subcellularLocation>
</comment>
<gene>
    <name evidence="20" type="ORF">BB560_006098</name>
</gene>
<keyword evidence="7" id="KW-0256">Endoplasmic reticulum</keyword>
<evidence type="ECO:0000313" key="20">
    <source>
        <dbReference type="EMBL" id="PVU91879.1"/>
    </source>
</evidence>
<dbReference type="Gene3D" id="3.30.2010.10">
    <property type="entry name" value="Metalloproteases ('zincins'), catalytic domain"/>
    <property type="match status" value="1"/>
</dbReference>
<comment type="similarity">
    <text evidence="13">Belongs to the peptidase M48A family.</text>
</comment>
<sequence length="550" mass="63331">MSEDSKVSGSSESADFEVEQLIKAVKTQGLVDDIVDGVYLGLLAICIIFIFMFAVFTPDLYELFPFFSYLASLFSKIPNVVLNFGTFYPEIISYLKSLLLSFPKNLDEFKALSVLYNSHISEFLSAIDYKTVILVFSWGAYVWHAYLDIRQRDMLHQIYRPPQIKSLVSRKAFLEANTYGLDKSSLKMMQSLFEQIKLTLAFYYDVLPLIWHYTGSFMHSKLGLGPEYEITHAILFFVFTTLINTISSIPFDLYGTFVVEAKHGFNNQTVSLFVTDLLKTILLVSTLGPLVLSGLLWTINKTGDNFYYYVMLFMMLVQFIGITIFPTLIQPLFNKFQPLEQGDLKSAIEALASRVDYPLKKLYVIDGSKRSSHSNAYMYGFFKNKRIVIFDTLLKQTNSQEVCAILAHELGHWKYNHVLKMLVAGQLQIFLIFYLFSLVIKQQKMYSDFNFTTMPVFIGFTLFQYLYIPLDSILTFFFNKLSRKNEFEADAFSKKLGYKEDLKQGLIKIHVENKGNLNPDKLYSAYHYSHPSLVERLRALDDPLVAPKSD</sequence>
<keyword evidence="9 17" id="KW-1133">Transmembrane helix</keyword>
<keyword evidence="6" id="KW-0378">Hydrolase</keyword>
<dbReference type="Pfam" id="PF01435">
    <property type="entry name" value="Peptidase_M48"/>
    <property type="match status" value="1"/>
</dbReference>
<evidence type="ECO:0000256" key="2">
    <source>
        <dbReference type="ARBA" id="ARBA00012336"/>
    </source>
</evidence>
<dbReference type="InterPro" id="IPR001915">
    <property type="entry name" value="Peptidase_M48"/>
</dbReference>
<dbReference type="GO" id="GO:0004222">
    <property type="term" value="F:metalloendopeptidase activity"/>
    <property type="evidence" value="ECO:0007669"/>
    <property type="project" value="InterPro"/>
</dbReference>
<evidence type="ECO:0000256" key="3">
    <source>
        <dbReference type="ARBA" id="ARBA00022670"/>
    </source>
</evidence>
<evidence type="ECO:0000259" key="19">
    <source>
        <dbReference type="Pfam" id="PF16491"/>
    </source>
</evidence>
<feature type="transmembrane region" description="Helical" evidence="17">
    <location>
        <begin position="129"/>
        <end position="147"/>
    </location>
</feature>
<keyword evidence="8 16" id="KW-0862">Zinc</keyword>
<feature type="transmembrane region" description="Helical" evidence="17">
    <location>
        <begin position="63"/>
        <end position="88"/>
    </location>
</feature>
<evidence type="ECO:0000313" key="21">
    <source>
        <dbReference type="Proteomes" id="UP000245609"/>
    </source>
</evidence>
<feature type="transmembrane region" description="Helical" evidence="17">
    <location>
        <begin position="38"/>
        <end position="56"/>
    </location>
</feature>
<feature type="domain" description="CAAX prenyl protease 1 N-terminal" evidence="19">
    <location>
        <begin position="158"/>
        <end position="335"/>
    </location>
</feature>
<proteinExistence type="inferred from homology"/>
<feature type="transmembrane region" description="Helical" evidence="17">
    <location>
        <begin position="306"/>
        <end position="329"/>
    </location>
</feature>